<protein>
    <submittedName>
        <fullName evidence="2">Uncharacterized protein</fullName>
    </submittedName>
</protein>
<name>A0A9D1SK51_9FIRM</name>
<feature type="transmembrane region" description="Helical" evidence="1">
    <location>
        <begin position="87"/>
        <end position="105"/>
    </location>
</feature>
<reference evidence="2" key="2">
    <citation type="journal article" date="2021" name="PeerJ">
        <title>Extensive microbial diversity within the chicken gut microbiome revealed by metagenomics and culture.</title>
        <authorList>
            <person name="Gilroy R."/>
            <person name="Ravi A."/>
            <person name="Getino M."/>
            <person name="Pursley I."/>
            <person name="Horton D.L."/>
            <person name="Alikhan N.F."/>
            <person name="Baker D."/>
            <person name="Gharbi K."/>
            <person name="Hall N."/>
            <person name="Watson M."/>
            <person name="Adriaenssens E.M."/>
            <person name="Foster-Nyarko E."/>
            <person name="Jarju S."/>
            <person name="Secka A."/>
            <person name="Antonio M."/>
            <person name="Oren A."/>
            <person name="Chaudhuri R.R."/>
            <person name="La Ragione R."/>
            <person name="Hildebrand F."/>
            <person name="Pallen M.J."/>
        </authorList>
    </citation>
    <scope>NUCLEOTIDE SEQUENCE</scope>
    <source>
        <strain evidence="2">9366</strain>
    </source>
</reference>
<feature type="transmembrane region" description="Helical" evidence="1">
    <location>
        <begin position="42"/>
        <end position="66"/>
    </location>
</feature>
<dbReference type="AlphaFoldDB" id="A0A9D1SK51"/>
<evidence type="ECO:0000256" key="1">
    <source>
        <dbReference type="SAM" id="Phobius"/>
    </source>
</evidence>
<feature type="transmembrane region" description="Helical" evidence="1">
    <location>
        <begin position="9"/>
        <end position="30"/>
    </location>
</feature>
<evidence type="ECO:0000313" key="3">
    <source>
        <dbReference type="Proteomes" id="UP000824145"/>
    </source>
</evidence>
<accession>A0A9D1SK51</accession>
<gene>
    <name evidence="2" type="ORF">IAB07_03850</name>
</gene>
<dbReference type="EMBL" id="DVNJ01000020">
    <property type="protein sequence ID" value="HIU62885.1"/>
    <property type="molecule type" value="Genomic_DNA"/>
</dbReference>
<keyword evidence="1" id="KW-1133">Transmembrane helix</keyword>
<evidence type="ECO:0000313" key="2">
    <source>
        <dbReference type="EMBL" id="HIU62885.1"/>
    </source>
</evidence>
<dbReference type="Proteomes" id="UP000824145">
    <property type="component" value="Unassembled WGS sequence"/>
</dbReference>
<comment type="caution">
    <text evidence="2">The sequence shown here is derived from an EMBL/GenBank/DDBJ whole genome shotgun (WGS) entry which is preliminary data.</text>
</comment>
<reference evidence="2" key="1">
    <citation type="submission" date="2020-10" db="EMBL/GenBank/DDBJ databases">
        <authorList>
            <person name="Gilroy R."/>
        </authorList>
    </citation>
    <scope>NUCLEOTIDE SEQUENCE</scope>
    <source>
        <strain evidence="2">9366</strain>
    </source>
</reference>
<keyword evidence="1" id="KW-0472">Membrane</keyword>
<sequence>MARPYGESIVFNMLMKVLYIAYLAMYMTYAVTNYIQGTGNDLVNFIVIAFISLSVFIFILANILDWTAKNADARSKIKVRLHTMRNIFKIIKVGVSVLVLAQTITDDSWDALTIAMLVISLPTGLLWLLGEYVYVALAGIFRRGGRRSSTDEDEEYESERRVTPVRDTIDRIKQFADSELITLAPHEVDYDSDEAVDVDEGYLGYEADDDFSYPARPTLEKTREYEGAFSVKELPLYEEKSFLVSEYDLDSVLKEEKTKN</sequence>
<organism evidence="2 3">
    <name type="scientific">Candidatus Caccalectryoclostridium excrementigallinarum</name>
    <dbReference type="NCBI Taxonomy" id="2840710"/>
    <lineage>
        <taxon>Bacteria</taxon>
        <taxon>Bacillati</taxon>
        <taxon>Bacillota</taxon>
        <taxon>Clostridia</taxon>
        <taxon>Christensenellales</taxon>
        <taxon>Christensenellaceae</taxon>
        <taxon>Christensenellaceae incertae sedis</taxon>
        <taxon>Candidatus Caccalectryoclostridium</taxon>
    </lineage>
</organism>
<keyword evidence="1" id="KW-0812">Transmembrane</keyword>
<feature type="transmembrane region" description="Helical" evidence="1">
    <location>
        <begin position="111"/>
        <end position="137"/>
    </location>
</feature>
<proteinExistence type="predicted"/>